<reference evidence="12 13" key="1">
    <citation type="submission" date="2019-09" db="EMBL/GenBank/DDBJ databases">
        <title>Bird 10,000 Genomes (B10K) Project - Family phase.</title>
        <authorList>
            <person name="Zhang G."/>
        </authorList>
    </citation>
    <scope>NUCLEOTIDE SEQUENCE [LARGE SCALE GENOMIC DNA]</scope>
    <source>
        <strain evidence="12">B10K-DU-030-25</strain>
    </source>
</reference>
<evidence type="ECO:0000256" key="9">
    <source>
        <dbReference type="PROSITE-ProRule" id="PRU00450"/>
    </source>
</evidence>
<evidence type="ECO:0000259" key="11">
    <source>
        <dbReference type="PROSITE" id="PS50994"/>
    </source>
</evidence>
<dbReference type="GO" id="GO:0015074">
    <property type="term" value="P:DNA integration"/>
    <property type="evidence" value="ECO:0007669"/>
    <property type="project" value="InterPro"/>
</dbReference>
<feature type="non-terminal residue" evidence="12">
    <location>
        <position position="1"/>
    </location>
</feature>
<protein>
    <recommendedName>
        <fullName evidence="1">RNA-directed DNA polymerase</fullName>
        <ecNumber evidence="1">2.7.7.49</ecNumber>
    </recommendedName>
</protein>
<dbReference type="InterPro" id="IPR003308">
    <property type="entry name" value="Integrase_Zn-bd_dom_N"/>
</dbReference>
<keyword evidence="13" id="KW-1185">Reference proteome</keyword>
<dbReference type="GO" id="GO:0008270">
    <property type="term" value="F:zinc ion binding"/>
    <property type="evidence" value="ECO:0007669"/>
    <property type="project" value="UniProtKB-KW"/>
</dbReference>
<evidence type="ECO:0000256" key="6">
    <source>
        <dbReference type="ARBA" id="ARBA00022759"/>
    </source>
</evidence>
<evidence type="ECO:0000313" key="13">
    <source>
        <dbReference type="Proteomes" id="UP000587655"/>
    </source>
</evidence>
<dbReference type="InterPro" id="IPR001584">
    <property type="entry name" value="Integrase_cat-core"/>
</dbReference>
<evidence type="ECO:0000256" key="3">
    <source>
        <dbReference type="ARBA" id="ARBA00022695"/>
    </source>
</evidence>
<keyword evidence="7" id="KW-0378">Hydrolase</keyword>
<dbReference type="Proteomes" id="UP000587655">
    <property type="component" value="Unassembled WGS sequence"/>
</dbReference>
<evidence type="ECO:0000256" key="7">
    <source>
        <dbReference type="ARBA" id="ARBA00022801"/>
    </source>
</evidence>
<evidence type="ECO:0000259" key="10">
    <source>
        <dbReference type="PROSITE" id="PS50876"/>
    </source>
</evidence>
<accession>A0A7K7U042</accession>
<organism evidence="12 13">
    <name type="scientific">Ibidorhyncha struthersii</name>
    <dbReference type="NCBI Taxonomy" id="425643"/>
    <lineage>
        <taxon>Eukaryota</taxon>
        <taxon>Metazoa</taxon>
        <taxon>Chordata</taxon>
        <taxon>Craniata</taxon>
        <taxon>Vertebrata</taxon>
        <taxon>Euteleostomi</taxon>
        <taxon>Archelosauria</taxon>
        <taxon>Archosauria</taxon>
        <taxon>Dinosauria</taxon>
        <taxon>Saurischia</taxon>
        <taxon>Theropoda</taxon>
        <taxon>Coelurosauria</taxon>
        <taxon>Aves</taxon>
        <taxon>Neognathae</taxon>
        <taxon>Neoaves</taxon>
        <taxon>Charadriiformes</taxon>
        <taxon>Charadriidae</taxon>
        <taxon>Ibidorhyncha</taxon>
    </lineage>
</organism>
<dbReference type="InterPro" id="IPR036397">
    <property type="entry name" value="RNaseH_sf"/>
</dbReference>
<dbReference type="SUPFAM" id="SSF46919">
    <property type="entry name" value="N-terminal Zn binding domain of HIV integrase"/>
    <property type="match status" value="1"/>
</dbReference>
<sequence>LAEGNQRADMLVAPLWAVPSVDRFTQAKQSHDFFHQSAKVSQRQFRLTDADAHGIISMCADCQQFSGGLANGVNPRGTGPLEIWQMDVTHVPEFGRQKFVHVCVDCFSLAIWATAQ</sequence>
<keyword evidence="9" id="KW-0862">Zinc</keyword>
<feature type="domain" description="Integrase catalytic" evidence="11">
    <location>
        <begin position="76"/>
        <end position="116"/>
    </location>
</feature>
<dbReference type="GO" id="GO:0035613">
    <property type="term" value="F:RNA stem-loop binding"/>
    <property type="evidence" value="ECO:0007669"/>
    <property type="project" value="TreeGrafter"/>
</dbReference>
<dbReference type="Gene3D" id="1.10.10.200">
    <property type="match status" value="1"/>
</dbReference>
<dbReference type="AlphaFoldDB" id="A0A7K7U042"/>
<dbReference type="InterPro" id="IPR017856">
    <property type="entry name" value="Integrase-like_N"/>
</dbReference>
<dbReference type="PROSITE" id="PS50994">
    <property type="entry name" value="INTEGRASE"/>
    <property type="match status" value="1"/>
</dbReference>
<keyword evidence="4" id="KW-0540">Nuclease</keyword>
<evidence type="ECO:0000256" key="4">
    <source>
        <dbReference type="ARBA" id="ARBA00022722"/>
    </source>
</evidence>
<keyword evidence="3" id="KW-0548">Nucleotidyltransferase</keyword>
<keyword evidence="8" id="KW-0695">RNA-directed DNA polymerase</keyword>
<dbReference type="GO" id="GO:0003964">
    <property type="term" value="F:RNA-directed DNA polymerase activity"/>
    <property type="evidence" value="ECO:0007669"/>
    <property type="project" value="UniProtKB-KW"/>
</dbReference>
<evidence type="ECO:0000256" key="8">
    <source>
        <dbReference type="ARBA" id="ARBA00022918"/>
    </source>
</evidence>
<gene>
    <name evidence="12" type="primary">Ervk10_1</name>
    <name evidence="12" type="ORF">IBISTR_R15717</name>
</gene>
<comment type="caution">
    <text evidence="12">The sequence shown here is derived from an EMBL/GenBank/DDBJ whole genome shotgun (WGS) entry which is preliminary data.</text>
</comment>
<evidence type="ECO:0000256" key="2">
    <source>
        <dbReference type="ARBA" id="ARBA00022679"/>
    </source>
</evidence>
<evidence type="ECO:0000256" key="1">
    <source>
        <dbReference type="ARBA" id="ARBA00012493"/>
    </source>
</evidence>
<keyword evidence="6" id="KW-0255">Endonuclease</keyword>
<dbReference type="InterPro" id="IPR012337">
    <property type="entry name" value="RNaseH-like_sf"/>
</dbReference>
<name>A0A7K7U042_9CHAR</name>
<dbReference type="Gene3D" id="3.30.420.10">
    <property type="entry name" value="Ribonuclease H-like superfamily/Ribonuclease H"/>
    <property type="match status" value="1"/>
</dbReference>
<dbReference type="GO" id="GO:0004519">
    <property type="term" value="F:endonuclease activity"/>
    <property type="evidence" value="ECO:0007669"/>
    <property type="project" value="UniProtKB-KW"/>
</dbReference>
<dbReference type="Pfam" id="PF02022">
    <property type="entry name" value="Integrase_Zn"/>
    <property type="match status" value="1"/>
</dbReference>
<dbReference type="SUPFAM" id="SSF53098">
    <property type="entry name" value="Ribonuclease H-like"/>
    <property type="match status" value="1"/>
</dbReference>
<dbReference type="PROSITE" id="PS50876">
    <property type="entry name" value="ZF_INTEGRASE"/>
    <property type="match status" value="1"/>
</dbReference>
<keyword evidence="5" id="KW-0479">Metal-binding</keyword>
<evidence type="ECO:0000313" key="12">
    <source>
        <dbReference type="EMBL" id="NXA22318.1"/>
    </source>
</evidence>
<dbReference type="PANTHER" id="PTHR41694:SF3">
    <property type="entry name" value="RNA-DIRECTED DNA POLYMERASE-RELATED"/>
    <property type="match status" value="1"/>
</dbReference>
<dbReference type="GO" id="GO:0016787">
    <property type="term" value="F:hydrolase activity"/>
    <property type="evidence" value="ECO:0007669"/>
    <property type="project" value="UniProtKB-KW"/>
</dbReference>
<dbReference type="EMBL" id="VZSZ01004726">
    <property type="protein sequence ID" value="NXA22318.1"/>
    <property type="molecule type" value="Genomic_DNA"/>
</dbReference>
<proteinExistence type="predicted"/>
<dbReference type="EC" id="2.7.7.49" evidence="1"/>
<keyword evidence="9" id="KW-0863">Zinc-finger</keyword>
<feature type="non-terminal residue" evidence="12">
    <location>
        <position position="116"/>
    </location>
</feature>
<dbReference type="PANTHER" id="PTHR41694">
    <property type="entry name" value="ENDOGENOUS RETROVIRUS GROUP K MEMBER POL PROTEIN"/>
    <property type="match status" value="1"/>
</dbReference>
<evidence type="ECO:0000256" key="5">
    <source>
        <dbReference type="ARBA" id="ARBA00022723"/>
    </source>
</evidence>
<keyword evidence="2" id="KW-0808">Transferase</keyword>
<feature type="domain" description="Integrase-type" evidence="10">
    <location>
        <begin position="22"/>
        <end position="63"/>
    </location>
</feature>